<dbReference type="Gramene" id="AET6Gv20631000.5">
    <property type="protein sequence ID" value="AET6Gv20631000.5"/>
    <property type="gene ID" value="AET6Gv20631000"/>
</dbReference>
<dbReference type="PANTHER" id="PTHR12771">
    <property type="entry name" value="ENGULFMENT AND CELL MOTILITY"/>
    <property type="match status" value="1"/>
</dbReference>
<reference evidence="2" key="4">
    <citation type="submission" date="2019-03" db="UniProtKB">
        <authorList>
            <consortium name="EnsemblPlants"/>
        </authorList>
    </citation>
    <scope>IDENTIFICATION</scope>
</reference>
<dbReference type="Pfam" id="PF04727">
    <property type="entry name" value="ELMO_CED12"/>
    <property type="match status" value="1"/>
</dbReference>
<sequence>MYDFLPCLQYRGGGFISLENLLFFARNYPKSFQELLRKQNGDRAIWEYPFAVAGVNITFMLIQMLDLQAVKPRSLLGAVFLKLLSENDRAFDILYCITFKLMDQQWLDMHATYMDFNTVMKSTRRQLERELLIEDIQRVEDMPSYKLLAR</sequence>
<reference evidence="2" key="5">
    <citation type="journal article" date="2021" name="G3 (Bethesda)">
        <title>Aegilops tauschii genome assembly Aet v5.0 features greater sequence contiguity and improved annotation.</title>
        <authorList>
            <person name="Wang L."/>
            <person name="Zhu T."/>
            <person name="Rodriguez J.C."/>
            <person name="Deal K.R."/>
            <person name="Dubcovsky J."/>
            <person name="McGuire P.E."/>
            <person name="Lux T."/>
            <person name="Spannagl M."/>
            <person name="Mayer K.F.X."/>
            <person name="Baldrich P."/>
            <person name="Meyers B.C."/>
            <person name="Huo N."/>
            <person name="Gu Y.Q."/>
            <person name="Zhou H."/>
            <person name="Devos K.M."/>
            <person name="Bennetzen J.L."/>
            <person name="Unver T."/>
            <person name="Budak H."/>
            <person name="Gulick P.J."/>
            <person name="Galiba G."/>
            <person name="Kalapos B."/>
            <person name="Nelson D.R."/>
            <person name="Li P."/>
            <person name="You F.M."/>
            <person name="Luo M.C."/>
            <person name="Dvorak J."/>
        </authorList>
    </citation>
    <scope>NUCLEOTIDE SEQUENCE [LARGE SCALE GENOMIC DNA]</scope>
    <source>
        <strain evidence="2">cv. AL8/78</strain>
    </source>
</reference>
<evidence type="ECO:0000259" key="1">
    <source>
        <dbReference type="PROSITE" id="PS51335"/>
    </source>
</evidence>
<protein>
    <recommendedName>
        <fullName evidence="1">ELMO domain-containing protein</fullName>
    </recommendedName>
</protein>
<dbReference type="Proteomes" id="UP000015105">
    <property type="component" value="Chromosome 6D"/>
</dbReference>
<dbReference type="AlphaFoldDB" id="A0A453P747"/>
<feature type="domain" description="ELMO" evidence="1">
    <location>
        <begin position="1"/>
        <end position="131"/>
    </location>
</feature>
<reference evidence="3" key="2">
    <citation type="journal article" date="2017" name="Nat. Plants">
        <title>The Aegilops tauschii genome reveals multiple impacts of transposons.</title>
        <authorList>
            <person name="Zhao G."/>
            <person name="Zou C."/>
            <person name="Li K."/>
            <person name="Wang K."/>
            <person name="Li T."/>
            <person name="Gao L."/>
            <person name="Zhang X."/>
            <person name="Wang H."/>
            <person name="Yang Z."/>
            <person name="Liu X."/>
            <person name="Jiang W."/>
            <person name="Mao L."/>
            <person name="Kong X."/>
            <person name="Jiao Y."/>
            <person name="Jia J."/>
        </authorList>
    </citation>
    <scope>NUCLEOTIDE SEQUENCE [LARGE SCALE GENOMIC DNA]</scope>
    <source>
        <strain evidence="3">cv. AL8/78</strain>
    </source>
</reference>
<accession>A0A453P747</accession>
<evidence type="ECO:0000313" key="2">
    <source>
        <dbReference type="EnsemblPlants" id="AET6Gv20631000.5"/>
    </source>
</evidence>
<keyword evidence="3" id="KW-1185">Reference proteome</keyword>
<dbReference type="PANTHER" id="PTHR12771:SF20">
    <property type="entry name" value="ELMO_CED-12 FAMILY PROTEIN"/>
    <property type="match status" value="1"/>
</dbReference>
<evidence type="ECO:0000313" key="3">
    <source>
        <dbReference type="Proteomes" id="UP000015105"/>
    </source>
</evidence>
<organism evidence="2 3">
    <name type="scientific">Aegilops tauschii subsp. strangulata</name>
    <name type="common">Goatgrass</name>
    <dbReference type="NCBI Taxonomy" id="200361"/>
    <lineage>
        <taxon>Eukaryota</taxon>
        <taxon>Viridiplantae</taxon>
        <taxon>Streptophyta</taxon>
        <taxon>Embryophyta</taxon>
        <taxon>Tracheophyta</taxon>
        <taxon>Spermatophyta</taxon>
        <taxon>Magnoliopsida</taxon>
        <taxon>Liliopsida</taxon>
        <taxon>Poales</taxon>
        <taxon>Poaceae</taxon>
        <taxon>BOP clade</taxon>
        <taxon>Pooideae</taxon>
        <taxon>Triticodae</taxon>
        <taxon>Triticeae</taxon>
        <taxon>Triticinae</taxon>
        <taxon>Aegilops</taxon>
    </lineage>
</organism>
<reference evidence="2" key="3">
    <citation type="journal article" date="2017" name="Nature">
        <title>Genome sequence of the progenitor of the wheat D genome Aegilops tauschii.</title>
        <authorList>
            <person name="Luo M.C."/>
            <person name="Gu Y.Q."/>
            <person name="Puiu D."/>
            <person name="Wang H."/>
            <person name="Twardziok S.O."/>
            <person name="Deal K.R."/>
            <person name="Huo N."/>
            <person name="Zhu T."/>
            <person name="Wang L."/>
            <person name="Wang Y."/>
            <person name="McGuire P.E."/>
            <person name="Liu S."/>
            <person name="Long H."/>
            <person name="Ramasamy R.K."/>
            <person name="Rodriguez J.C."/>
            <person name="Van S.L."/>
            <person name="Yuan L."/>
            <person name="Wang Z."/>
            <person name="Xia Z."/>
            <person name="Xiao L."/>
            <person name="Anderson O.D."/>
            <person name="Ouyang S."/>
            <person name="Liang Y."/>
            <person name="Zimin A.V."/>
            <person name="Pertea G."/>
            <person name="Qi P."/>
            <person name="Bennetzen J.L."/>
            <person name="Dai X."/>
            <person name="Dawson M.W."/>
            <person name="Muller H.G."/>
            <person name="Kugler K."/>
            <person name="Rivarola-Duarte L."/>
            <person name="Spannagl M."/>
            <person name="Mayer K.F.X."/>
            <person name="Lu F.H."/>
            <person name="Bevan M.W."/>
            <person name="Leroy P."/>
            <person name="Li P."/>
            <person name="You F.M."/>
            <person name="Sun Q."/>
            <person name="Liu Z."/>
            <person name="Lyons E."/>
            <person name="Wicker T."/>
            <person name="Salzberg S.L."/>
            <person name="Devos K.M."/>
            <person name="Dvorak J."/>
        </authorList>
    </citation>
    <scope>NUCLEOTIDE SEQUENCE [LARGE SCALE GENOMIC DNA]</scope>
    <source>
        <strain evidence="2">cv. AL8/78</strain>
    </source>
</reference>
<dbReference type="InterPro" id="IPR050868">
    <property type="entry name" value="ELMO_domain-containing"/>
</dbReference>
<reference evidence="3" key="1">
    <citation type="journal article" date="2014" name="Science">
        <title>Ancient hybridizations among the ancestral genomes of bread wheat.</title>
        <authorList>
            <consortium name="International Wheat Genome Sequencing Consortium,"/>
            <person name="Marcussen T."/>
            <person name="Sandve S.R."/>
            <person name="Heier L."/>
            <person name="Spannagl M."/>
            <person name="Pfeifer M."/>
            <person name="Jakobsen K.S."/>
            <person name="Wulff B.B."/>
            <person name="Steuernagel B."/>
            <person name="Mayer K.F."/>
            <person name="Olsen O.A."/>
        </authorList>
    </citation>
    <scope>NUCLEOTIDE SEQUENCE [LARGE SCALE GENOMIC DNA]</scope>
    <source>
        <strain evidence="3">cv. AL8/78</strain>
    </source>
</reference>
<dbReference type="InterPro" id="IPR006816">
    <property type="entry name" value="ELMO_dom"/>
</dbReference>
<name>A0A453P747_AEGTS</name>
<proteinExistence type="predicted"/>
<dbReference type="EnsemblPlants" id="AET6Gv20631000.5">
    <property type="protein sequence ID" value="AET6Gv20631000.5"/>
    <property type="gene ID" value="AET6Gv20631000"/>
</dbReference>
<dbReference type="PROSITE" id="PS51335">
    <property type="entry name" value="ELMO"/>
    <property type="match status" value="1"/>
</dbReference>